<protein>
    <recommendedName>
        <fullName evidence="3">DUF559 domain-containing protein</fullName>
    </recommendedName>
</protein>
<dbReference type="RefSeq" id="WP_344781168.1">
    <property type="nucleotide sequence ID" value="NZ_BAABAF010000003.1"/>
</dbReference>
<dbReference type="EMBL" id="BAABAF010000003">
    <property type="protein sequence ID" value="GAA3759313.1"/>
    <property type="molecule type" value="Genomic_DNA"/>
</dbReference>
<accession>A0ABP7GAP7</accession>
<sequence length="323" mass="35959">MTRASPLPSPLDRGPFSIASASAAGVARSRLRANDLVIPTRGARALRSEPASIPDDETHSVRLERIHAALLERAAQFAPVLAPTQFFSHETGLALLGAPMPFTEADSRELHISARHPASKPRRAGVVGHRLRERAPSRWHARGLPIDDPARLWRQVGHFWELDDLIAAADFLVLPRRRLITIDALRREIERAGDVAGGILSRALAEVRIGAETHEETVLRLALVRAGLPEPELNVVLRAQDGRFVARLDLAYRRYRVAPEHDGRTHAFNEQQFAKDADRWDDIRAQGWNHVRILSHHLHPDAQPAIDKTTEALFAAGWRPGRA</sequence>
<organism evidence="1 2">
    <name type="scientific">Microbacterium kribbense</name>
    <dbReference type="NCBI Taxonomy" id="433645"/>
    <lineage>
        <taxon>Bacteria</taxon>
        <taxon>Bacillati</taxon>
        <taxon>Actinomycetota</taxon>
        <taxon>Actinomycetes</taxon>
        <taxon>Micrococcales</taxon>
        <taxon>Microbacteriaceae</taxon>
        <taxon>Microbacterium</taxon>
    </lineage>
</organism>
<evidence type="ECO:0008006" key="3">
    <source>
        <dbReference type="Google" id="ProtNLM"/>
    </source>
</evidence>
<comment type="caution">
    <text evidence="1">The sequence shown here is derived from an EMBL/GenBank/DDBJ whole genome shotgun (WGS) entry which is preliminary data.</text>
</comment>
<gene>
    <name evidence="1" type="ORF">GCM10022240_09900</name>
</gene>
<name>A0ABP7GAP7_9MICO</name>
<evidence type="ECO:0000313" key="1">
    <source>
        <dbReference type="EMBL" id="GAA3759313.1"/>
    </source>
</evidence>
<dbReference type="Proteomes" id="UP001500540">
    <property type="component" value="Unassembled WGS sequence"/>
</dbReference>
<keyword evidence="2" id="KW-1185">Reference proteome</keyword>
<evidence type="ECO:0000313" key="2">
    <source>
        <dbReference type="Proteomes" id="UP001500540"/>
    </source>
</evidence>
<dbReference type="SUPFAM" id="SSF52980">
    <property type="entry name" value="Restriction endonuclease-like"/>
    <property type="match status" value="1"/>
</dbReference>
<dbReference type="InterPro" id="IPR011335">
    <property type="entry name" value="Restrct_endonuc-II-like"/>
</dbReference>
<proteinExistence type="predicted"/>
<reference evidence="2" key="1">
    <citation type="journal article" date="2019" name="Int. J. Syst. Evol. Microbiol.">
        <title>The Global Catalogue of Microorganisms (GCM) 10K type strain sequencing project: providing services to taxonomists for standard genome sequencing and annotation.</title>
        <authorList>
            <consortium name="The Broad Institute Genomics Platform"/>
            <consortium name="The Broad Institute Genome Sequencing Center for Infectious Disease"/>
            <person name="Wu L."/>
            <person name="Ma J."/>
        </authorList>
    </citation>
    <scope>NUCLEOTIDE SEQUENCE [LARGE SCALE GENOMIC DNA]</scope>
    <source>
        <strain evidence="2">JCM 16950</strain>
    </source>
</reference>